<protein>
    <submittedName>
        <fullName evidence="2">Venom peptide Hta2</fullName>
    </submittedName>
</protein>
<keyword evidence="1" id="KW-0732">Signal</keyword>
<organism evidence="2">
    <name type="scientific">Hadogenes troglodytes</name>
    <dbReference type="NCBI Taxonomy" id="1577150"/>
    <lineage>
        <taxon>Eukaryota</taxon>
        <taxon>Metazoa</taxon>
        <taxon>Ecdysozoa</taxon>
        <taxon>Arthropoda</taxon>
        <taxon>Chelicerata</taxon>
        <taxon>Arachnida</taxon>
        <taxon>Scorpiones</taxon>
        <taxon>Iurida</taxon>
        <taxon>Scorpionoidea</taxon>
        <taxon>Hemiscorpiidae</taxon>
        <taxon>Hadogenes</taxon>
    </lineage>
</organism>
<proteinExistence type="evidence at transcript level"/>
<evidence type="ECO:0000256" key="1">
    <source>
        <dbReference type="SAM" id="SignalP"/>
    </source>
</evidence>
<feature type="chain" id="PRO_5008548576" evidence="1">
    <location>
        <begin position="25"/>
        <end position="78"/>
    </location>
</feature>
<dbReference type="AlphaFoldDB" id="A0A1B3IJ79"/>
<sequence length="78" mass="8840">MVSKSFIFLMVVVLVVSTFCSSYAFPAKAYGMDDDDFFDSLFDEYDDADDEDSFDLDLDPASMALLDMFANLLNDDFE</sequence>
<dbReference type="EMBL" id="KU643156">
    <property type="protein sequence ID" value="AOF40248.1"/>
    <property type="molecule type" value="mRNA"/>
</dbReference>
<feature type="signal peptide" evidence="1">
    <location>
        <begin position="1"/>
        <end position="24"/>
    </location>
</feature>
<reference evidence="2" key="1">
    <citation type="journal article" date="2016" name="J. Proteomics">
        <title>Transcriptomic analysis of the venom glands from the scorpion Hadogenes troglodytes revealed unique and extremely high diversity of the venom peptides.</title>
        <authorList>
            <person name="Zhong J."/>
            <person name="Zeng X.C."/>
            <person name="Zeng X."/>
            <person name="Nie Y."/>
            <person name="Zhang L."/>
            <person name="Wu S."/>
            <person name="Bao A."/>
        </authorList>
    </citation>
    <scope>NUCLEOTIDE SEQUENCE</scope>
</reference>
<evidence type="ECO:0000313" key="2">
    <source>
        <dbReference type="EMBL" id="AOF40248.1"/>
    </source>
</evidence>
<name>A0A1B3IJ79_9SCOR</name>
<accession>A0A1B3IJ79</accession>